<reference evidence="2" key="1">
    <citation type="journal article" date="2022" name="Mol. Ecol. Resour.">
        <title>The genomes of chicory, endive, great burdock and yacon provide insights into Asteraceae palaeo-polyploidization history and plant inulin production.</title>
        <authorList>
            <person name="Fan W."/>
            <person name="Wang S."/>
            <person name="Wang H."/>
            <person name="Wang A."/>
            <person name="Jiang F."/>
            <person name="Liu H."/>
            <person name="Zhao H."/>
            <person name="Xu D."/>
            <person name="Zhang Y."/>
        </authorList>
    </citation>
    <scope>NUCLEOTIDE SEQUENCE [LARGE SCALE GENOMIC DNA]</scope>
    <source>
        <strain evidence="2">cv. Niubang</strain>
    </source>
</reference>
<name>A0ACB9BCA5_ARCLA</name>
<proteinExistence type="predicted"/>
<keyword evidence="2" id="KW-1185">Reference proteome</keyword>
<evidence type="ECO:0000313" key="2">
    <source>
        <dbReference type="Proteomes" id="UP001055879"/>
    </source>
</evidence>
<accession>A0ACB9BCA5</accession>
<organism evidence="1 2">
    <name type="scientific">Arctium lappa</name>
    <name type="common">Greater burdock</name>
    <name type="synonym">Lappa major</name>
    <dbReference type="NCBI Taxonomy" id="4217"/>
    <lineage>
        <taxon>Eukaryota</taxon>
        <taxon>Viridiplantae</taxon>
        <taxon>Streptophyta</taxon>
        <taxon>Embryophyta</taxon>
        <taxon>Tracheophyta</taxon>
        <taxon>Spermatophyta</taxon>
        <taxon>Magnoliopsida</taxon>
        <taxon>eudicotyledons</taxon>
        <taxon>Gunneridae</taxon>
        <taxon>Pentapetalae</taxon>
        <taxon>asterids</taxon>
        <taxon>campanulids</taxon>
        <taxon>Asterales</taxon>
        <taxon>Asteraceae</taxon>
        <taxon>Carduoideae</taxon>
        <taxon>Cardueae</taxon>
        <taxon>Arctiinae</taxon>
        <taxon>Arctium</taxon>
    </lineage>
</organism>
<comment type="caution">
    <text evidence="1">The sequence shown here is derived from an EMBL/GenBank/DDBJ whole genome shotgun (WGS) entry which is preliminary data.</text>
</comment>
<evidence type="ECO:0000313" key="1">
    <source>
        <dbReference type="EMBL" id="KAI3719682.1"/>
    </source>
</evidence>
<sequence length="86" mass="9960">MDESPKKLVLSIADSCIHNSLLDVPFMIFLHAYPSEFEQRVPDDVGDAKVEDERSTQKRDEAEKNEELIDRREIAAERKIRLELSC</sequence>
<dbReference type="EMBL" id="CM042052">
    <property type="protein sequence ID" value="KAI3719682.1"/>
    <property type="molecule type" value="Genomic_DNA"/>
</dbReference>
<gene>
    <name evidence="1" type="ORF">L6452_20584</name>
</gene>
<reference evidence="1 2" key="2">
    <citation type="journal article" date="2022" name="Mol. Ecol. Resour.">
        <title>The genomes of chicory, endive, great burdock and yacon provide insights into Asteraceae paleo-polyploidization history and plant inulin production.</title>
        <authorList>
            <person name="Fan W."/>
            <person name="Wang S."/>
            <person name="Wang H."/>
            <person name="Wang A."/>
            <person name="Jiang F."/>
            <person name="Liu H."/>
            <person name="Zhao H."/>
            <person name="Xu D."/>
            <person name="Zhang Y."/>
        </authorList>
    </citation>
    <scope>NUCLEOTIDE SEQUENCE [LARGE SCALE GENOMIC DNA]</scope>
    <source>
        <strain evidence="2">cv. Niubang</strain>
    </source>
</reference>
<dbReference type="Proteomes" id="UP001055879">
    <property type="component" value="Linkage Group LG06"/>
</dbReference>
<protein>
    <submittedName>
        <fullName evidence="1">Uncharacterized protein</fullName>
    </submittedName>
</protein>